<organism evidence="2 3">
    <name type="scientific">Nostoc commune NIES-4072</name>
    <dbReference type="NCBI Taxonomy" id="2005467"/>
    <lineage>
        <taxon>Bacteria</taxon>
        <taxon>Bacillati</taxon>
        <taxon>Cyanobacteriota</taxon>
        <taxon>Cyanophyceae</taxon>
        <taxon>Nostocales</taxon>
        <taxon>Nostocaceae</taxon>
        <taxon>Nostoc</taxon>
    </lineage>
</organism>
<reference evidence="2 3" key="1">
    <citation type="submission" date="2017-06" db="EMBL/GenBank/DDBJ databases">
        <title>Genome sequencing of cyanobaciteial culture collection at National Institute for Environmental Studies (NIES).</title>
        <authorList>
            <person name="Hirose Y."/>
            <person name="Shimura Y."/>
            <person name="Fujisawa T."/>
            <person name="Nakamura Y."/>
            <person name="Kawachi M."/>
        </authorList>
    </citation>
    <scope>NUCLEOTIDE SEQUENCE [LARGE SCALE GENOMIC DNA]</scope>
    <source>
        <strain evidence="2 3">NIES-4072</strain>
    </source>
</reference>
<dbReference type="Gene3D" id="3.40.50.2000">
    <property type="entry name" value="Glycogen Phosphorylase B"/>
    <property type="match status" value="2"/>
</dbReference>
<dbReference type="Proteomes" id="UP000245124">
    <property type="component" value="Unassembled WGS sequence"/>
</dbReference>
<dbReference type="InterPro" id="IPR001296">
    <property type="entry name" value="Glyco_trans_1"/>
</dbReference>
<dbReference type="PANTHER" id="PTHR12526">
    <property type="entry name" value="GLYCOSYLTRANSFERASE"/>
    <property type="match status" value="1"/>
</dbReference>
<dbReference type="Pfam" id="PF00534">
    <property type="entry name" value="Glycos_transf_1"/>
    <property type="match status" value="1"/>
</dbReference>
<evidence type="ECO:0000313" key="2">
    <source>
        <dbReference type="EMBL" id="GBG19821.1"/>
    </source>
</evidence>
<dbReference type="AlphaFoldDB" id="A0A2R5FVG1"/>
<evidence type="ECO:0000259" key="1">
    <source>
        <dbReference type="Pfam" id="PF00534"/>
    </source>
</evidence>
<keyword evidence="3" id="KW-1185">Reference proteome</keyword>
<keyword evidence="2" id="KW-0808">Transferase</keyword>
<sequence length="440" mass="49370">MNILLTSPSSDESQTLKSTHSQLTIALMPCDGLFEDFFDTVGVSFDIFRTELTGGWMFNYIEALQLVGVQVVLIFISSHVSETWRFRHEPTGATVCILPDSILHRAFRYSTYRMGVAKKGVIKSLDSYLVLPLVLLASELKQQGVDAILFQDYENPSFDVCVLFGKLMQMPVFASFQGGCSQRSRFERPIRPFTLRASTGLIIGSKTEIQRVSDRYQLPSQKLMQIFNPMDVTTWHPMDRKQARKMLGISDHARVAISHGRIDIIHKGLDILLEAWKQICSELPNQELCLLLVGSGSDVQELDQCIASMQITNILWVNEYIRDRTLLWQYISAADVYVLSSRYEGFPVAPIEAMTCKLPVVATDVNGIRDIFNEGEASGGIIVPCEDATALAAALGRILDDTSLGHELGKRGRHRAEQAFSFEAIGKQMRNFIFKNEADK</sequence>
<dbReference type="EMBL" id="BDUD01000001">
    <property type="protein sequence ID" value="GBG19821.1"/>
    <property type="molecule type" value="Genomic_DNA"/>
</dbReference>
<dbReference type="CDD" id="cd03801">
    <property type="entry name" value="GT4_PimA-like"/>
    <property type="match status" value="1"/>
</dbReference>
<dbReference type="RefSeq" id="WP_181374051.1">
    <property type="nucleotide sequence ID" value="NZ_BDUD01000001.1"/>
</dbReference>
<evidence type="ECO:0000313" key="3">
    <source>
        <dbReference type="Proteomes" id="UP000245124"/>
    </source>
</evidence>
<proteinExistence type="predicted"/>
<accession>A0A2R5FVG1</accession>
<feature type="domain" description="Glycosyl transferase family 1" evidence="1">
    <location>
        <begin position="240"/>
        <end position="414"/>
    </location>
</feature>
<gene>
    <name evidence="2" type="ORF">NIES4072_34900</name>
</gene>
<name>A0A2R5FVG1_NOSCO</name>
<protein>
    <submittedName>
        <fullName evidence="2">Putative glycosyl transferase</fullName>
    </submittedName>
</protein>
<dbReference type="GO" id="GO:0016757">
    <property type="term" value="F:glycosyltransferase activity"/>
    <property type="evidence" value="ECO:0007669"/>
    <property type="project" value="InterPro"/>
</dbReference>
<comment type="caution">
    <text evidence="2">The sequence shown here is derived from an EMBL/GenBank/DDBJ whole genome shotgun (WGS) entry which is preliminary data.</text>
</comment>
<dbReference type="SUPFAM" id="SSF53756">
    <property type="entry name" value="UDP-Glycosyltransferase/glycogen phosphorylase"/>
    <property type="match status" value="1"/>
</dbReference>